<dbReference type="SUPFAM" id="SSF53300">
    <property type="entry name" value="vWA-like"/>
    <property type="match status" value="1"/>
</dbReference>
<dbReference type="InterPro" id="IPR002035">
    <property type="entry name" value="VWF_A"/>
</dbReference>
<evidence type="ECO:0000313" key="7">
    <source>
        <dbReference type="Proteomes" id="UP000007799"/>
    </source>
</evidence>
<dbReference type="KEGG" id="sre:PTSG_01232"/>
<dbReference type="InterPro" id="IPR013320">
    <property type="entry name" value="ConA-like_dom_sf"/>
</dbReference>
<dbReference type="EMBL" id="GL832958">
    <property type="protein sequence ID" value="EGD80644.1"/>
    <property type="molecule type" value="Genomic_DNA"/>
</dbReference>
<feature type="domain" description="Laminin G" evidence="4">
    <location>
        <begin position="194"/>
        <end position="367"/>
    </location>
</feature>
<dbReference type="InParanoid" id="F2U170"/>
<feature type="chain" id="PRO_5003288295" description="VWFA domain-containing protein" evidence="3">
    <location>
        <begin position="33"/>
        <end position="1033"/>
    </location>
</feature>
<dbReference type="RefSeq" id="XP_004997205.1">
    <property type="nucleotide sequence ID" value="XM_004997148.1"/>
</dbReference>
<feature type="domain" description="VWFA" evidence="5">
    <location>
        <begin position="373"/>
        <end position="551"/>
    </location>
</feature>
<dbReference type="AlphaFoldDB" id="F2U170"/>
<evidence type="ECO:0000256" key="1">
    <source>
        <dbReference type="ARBA" id="ARBA00023278"/>
    </source>
</evidence>
<dbReference type="CDD" id="cd00198">
    <property type="entry name" value="vWFA"/>
    <property type="match status" value="1"/>
</dbReference>
<proteinExistence type="inferred from homology"/>
<dbReference type="GeneID" id="16077801"/>
<evidence type="ECO:0000256" key="2">
    <source>
        <dbReference type="ARBA" id="ARBA00049648"/>
    </source>
</evidence>
<comment type="similarity">
    <text evidence="2">Belongs to the fibril-associated collagens with interrupted helices (FACIT) family.</text>
</comment>
<evidence type="ECO:0000313" key="6">
    <source>
        <dbReference type="EMBL" id="EGD80644.1"/>
    </source>
</evidence>
<evidence type="ECO:0000259" key="5">
    <source>
        <dbReference type="PROSITE" id="PS50234"/>
    </source>
</evidence>
<sequence length="1033" mass="106588">MVGRQRSVVVAATAAVAVLVVVASVLGCGVHAQQLMHPCTEPACTDDPASTCDEAYQGALSSIETTQASIEQPAQHLLSLSGGTTDASAFQSQASQVSAEASTLQSQTSTTLGALDADALAASTQAAVSTHTDVSVAAASLEAAASELSTTVSSTSSQLTGLNTLFSSTSADVSANTAGLCPTNLPPADNYHFSGDIDAAAGGYGSFQMETGALQNDMLITFQVQEGDTLGIMLATSSSVAPTTPPQDGFVLAATDDQVLFRLTCDGTTTEVATAFQANASVLHTIHVVRDEAGILLRIDGTATSTAVPSCRLNVPGIVHVGTPSPIVIRGQPLPSASACIRTISIDGVLIVQKGRASTSSTSDAECSRTISDVFVLLDTSTSLPTNSPSTLRSFLAKSISPLLSSTALNARVALAQFAGPGSFSLISPFTADNATLFANFDANYQQQAGLSYIGTALRRTAEEFSMNSQGSNRLLLVLTDGRTTADDVVNVPVGIEALQQLGVVTIALGIGSSINMPTLLDIAGGIEANVQIVGDEAGLVNVNRDFIEDICVTTIPRLALFEQVAINNCTQLGCADYVAHSALLPDVQTFVVAENERVKAALLDEARAASDRISSIGDWLTAAVSRAQSASARIDAYSAYIASMDYSDAVDAVSSQISRHSAETDALSTLASALEATATQEASAAETAADMMDTTLSRLREALTGLTGIDIDASLLLTQVLAKQSEATAAVNSANSQLSLASSLQQTVVSLDGQLSVMNEELASQLVTQHSSLEAAVSAALEYSLPVSVGEFRRRVSQLRECLTTKVDLRQELSLEANELVAEHSQQVRVANSLEAAVSADTSLYSQLSSELDSVQSGLSSEADAAASIEGRLAEETSGVQVMSTTTSELTSRQAAVTARHADAAELTSQLELDIASTQSVASSASDVTDAAVECYDAASTIISNTQATGSNLRQALNAVNSEAASASIELAGTLSSQLDALASNTAEQLALASQHEFQATSLMTREQQARGAADALSTLADTIAPECFEDL</sequence>
<dbReference type="InterPro" id="IPR001791">
    <property type="entry name" value="Laminin_G"/>
</dbReference>
<keyword evidence="1" id="KW-0379">Hydroxylation</keyword>
<dbReference type="Gene3D" id="3.40.50.410">
    <property type="entry name" value="von Willebrand factor, type A domain"/>
    <property type="match status" value="1"/>
</dbReference>
<gene>
    <name evidence="6" type="ORF">PTSG_01232</name>
</gene>
<dbReference type="PROSITE" id="PS50234">
    <property type="entry name" value="VWFA"/>
    <property type="match status" value="1"/>
</dbReference>
<dbReference type="SMART" id="SM00327">
    <property type="entry name" value="VWA"/>
    <property type="match status" value="1"/>
</dbReference>
<dbReference type="PANTHER" id="PTHR24020">
    <property type="entry name" value="COLLAGEN ALPHA"/>
    <property type="match status" value="1"/>
</dbReference>
<evidence type="ECO:0000259" key="4">
    <source>
        <dbReference type="PROSITE" id="PS50025"/>
    </source>
</evidence>
<dbReference type="InterPro" id="IPR050525">
    <property type="entry name" value="ECM_Assembly_Org"/>
</dbReference>
<dbReference type="InterPro" id="IPR036465">
    <property type="entry name" value="vWFA_dom_sf"/>
</dbReference>
<organism evidence="7">
    <name type="scientific">Salpingoeca rosetta (strain ATCC 50818 / BSB-021)</name>
    <dbReference type="NCBI Taxonomy" id="946362"/>
    <lineage>
        <taxon>Eukaryota</taxon>
        <taxon>Choanoflagellata</taxon>
        <taxon>Craspedida</taxon>
        <taxon>Salpingoecidae</taxon>
        <taxon>Salpingoeca</taxon>
    </lineage>
</organism>
<dbReference type="Gene3D" id="2.60.120.200">
    <property type="match status" value="1"/>
</dbReference>
<keyword evidence="7" id="KW-1185">Reference proteome</keyword>
<name>F2U170_SALR5</name>
<evidence type="ECO:0000256" key="3">
    <source>
        <dbReference type="SAM" id="SignalP"/>
    </source>
</evidence>
<protein>
    <recommendedName>
        <fullName evidence="8">VWFA domain-containing protein</fullName>
    </recommendedName>
</protein>
<dbReference type="PROSITE" id="PS51257">
    <property type="entry name" value="PROKAR_LIPOPROTEIN"/>
    <property type="match status" value="1"/>
</dbReference>
<evidence type="ECO:0008006" key="8">
    <source>
        <dbReference type="Google" id="ProtNLM"/>
    </source>
</evidence>
<reference evidence="6" key="1">
    <citation type="submission" date="2009-08" db="EMBL/GenBank/DDBJ databases">
        <title>Annotation of Salpingoeca rosetta.</title>
        <authorList>
            <consortium name="The Broad Institute Genome Sequencing Platform"/>
            <person name="Russ C."/>
            <person name="Cuomo C."/>
            <person name="Burger G."/>
            <person name="Gray M.W."/>
            <person name="Holland P.W.H."/>
            <person name="King N."/>
            <person name="Lang F.B.F."/>
            <person name="Roger A.J."/>
            <person name="Ruiz-Trillo I."/>
            <person name="Young S.K."/>
            <person name="Zeng Q."/>
            <person name="Gargeya S."/>
            <person name="Alvarado L."/>
            <person name="Berlin A."/>
            <person name="Chapman S.B."/>
            <person name="Chen Z."/>
            <person name="Freedman E."/>
            <person name="Gellesch M."/>
            <person name="Goldberg J."/>
            <person name="Griggs A."/>
            <person name="Gujja S."/>
            <person name="Heilman E."/>
            <person name="Heiman D."/>
            <person name="Howarth C."/>
            <person name="Mehta T."/>
            <person name="Neiman D."/>
            <person name="Pearson M."/>
            <person name="Roberts A."/>
            <person name="Saif S."/>
            <person name="Shea T."/>
            <person name="Shenoy N."/>
            <person name="Sisk P."/>
            <person name="Stolte C."/>
            <person name="Sykes S."/>
            <person name="White J."/>
            <person name="Yandava C."/>
            <person name="Haas B."/>
            <person name="Nusbaum C."/>
            <person name="Birren B."/>
        </authorList>
    </citation>
    <scope>NUCLEOTIDE SEQUENCE [LARGE SCALE GENOMIC DNA]</scope>
    <source>
        <strain evidence="6">ATCC 50818</strain>
    </source>
</reference>
<keyword evidence="3" id="KW-0732">Signal</keyword>
<dbReference type="SUPFAM" id="SSF49899">
    <property type="entry name" value="Concanavalin A-like lectins/glucanases"/>
    <property type="match status" value="1"/>
</dbReference>
<feature type="signal peptide" evidence="3">
    <location>
        <begin position="1"/>
        <end position="32"/>
    </location>
</feature>
<dbReference type="Proteomes" id="UP000007799">
    <property type="component" value="Unassembled WGS sequence"/>
</dbReference>
<accession>F2U170</accession>
<dbReference type="PROSITE" id="PS50025">
    <property type="entry name" value="LAM_G_DOMAIN"/>
    <property type="match status" value="1"/>
</dbReference>